<feature type="domain" description="PpiC" evidence="2">
    <location>
        <begin position="89"/>
        <end position="188"/>
    </location>
</feature>
<protein>
    <recommendedName>
        <fullName evidence="2">PpiC domain-containing protein</fullName>
    </recommendedName>
</protein>
<organism evidence="3 4">
    <name type="scientific">Aequorivita soesokkakensis</name>
    <dbReference type="NCBI Taxonomy" id="1385699"/>
    <lineage>
        <taxon>Bacteria</taxon>
        <taxon>Pseudomonadati</taxon>
        <taxon>Bacteroidota</taxon>
        <taxon>Flavobacteriia</taxon>
        <taxon>Flavobacteriales</taxon>
        <taxon>Flavobacteriaceae</taxon>
        <taxon>Aequorivita</taxon>
    </lineage>
</organism>
<dbReference type="Proteomes" id="UP000077552">
    <property type="component" value="Unassembled WGS sequence"/>
</dbReference>
<dbReference type="SUPFAM" id="SSF54534">
    <property type="entry name" value="FKBP-like"/>
    <property type="match status" value="1"/>
</dbReference>
<name>A0A1A9LDM6_9FLAO</name>
<evidence type="ECO:0000259" key="2">
    <source>
        <dbReference type="PROSITE" id="PS50198"/>
    </source>
</evidence>
<dbReference type="Pfam" id="PF13616">
    <property type="entry name" value="Rotamase_3"/>
    <property type="match status" value="1"/>
</dbReference>
<dbReference type="PROSITE" id="PS01096">
    <property type="entry name" value="PPIC_PPIASE_1"/>
    <property type="match status" value="1"/>
</dbReference>
<gene>
    <name evidence="3" type="ORF">A7A78_04410</name>
</gene>
<dbReference type="AlphaFoldDB" id="A0A1A9LDM6"/>
<dbReference type="PANTHER" id="PTHR47245:SF2">
    <property type="entry name" value="PEPTIDYL-PROLYL CIS-TRANS ISOMERASE HP_0175-RELATED"/>
    <property type="match status" value="1"/>
</dbReference>
<reference evidence="3 4" key="1">
    <citation type="submission" date="2016-05" db="EMBL/GenBank/DDBJ databases">
        <title>Genome sequencing of Vitellibacter soesokkakensis RSSK-12.</title>
        <authorList>
            <person name="Thevarajoo S."/>
            <person name="Selvaratnam C."/>
            <person name="Goh K.M."/>
            <person name="Chan K.-G."/>
            <person name="Chong C.S."/>
        </authorList>
    </citation>
    <scope>NUCLEOTIDE SEQUENCE [LARGE SCALE GENOMIC DNA]</scope>
    <source>
        <strain evidence="3 4">RSSK-12</strain>
    </source>
</reference>
<dbReference type="EMBL" id="LXIE01000023">
    <property type="protein sequence ID" value="OAD91064.1"/>
    <property type="molecule type" value="Genomic_DNA"/>
</dbReference>
<dbReference type="OrthoDB" id="1348210at2"/>
<accession>A0A1A9LDM6</accession>
<dbReference type="PROSITE" id="PS50198">
    <property type="entry name" value="PPIC_PPIASE_2"/>
    <property type="match status" value="1"/>
</dbReference>
<dbReference type="PANTHER" id="PTHR47245">
    <property type="entry name" value="PEPTIDYLPROLYL ISOMERASE"/>
    <property type="match status" value="1"/>
</dbReference>
<dbReference type="GO" id="GO:0003755">
    <property type="term" value="F:peptidyl-prolyl cis-trans isomerase activity"/>
    <property type="evidence" value="ECO:0007669"/>
    <property type="project" value="UniProtKB-KW"/>
</dbReference>
<proteinExistence type="predicted"/>
<comment type="caution">
    <text evidence="3">The sequence shown here is derived from an EMBL/GenBank/DDBJ whole genome shotgun (WGS) entry which is preliminary data.</text>
</comment>
<keyword evidence="4" id="KW-1185">Reference proteome</keyword>
<dbReference type="InterPro" id="IPR023058">
    <property type="entry name" value="PPIase_PpiC_CS"/>
</dbReference>
<dbReference type="InterPro" id="IPR000297">
    <property type="entry name" value="PPIase_PpiC"/>
</dbReference>
<dbReference type="InterPro" id="IPR046357">
    <property type="entry name" value="PPIase_dom_sf"/>
</dbReference>
<dbReference type="InterPro" id="IPR050245">
    <property type="entry name" value="PrsA_foldase"/>
</dbReference>
<evidence type="ECO:0000256" key="1">
    <source>
        <dbReference type="PROSITE-ProRule" id="PRU00278"/>
    </source>
</evidence>
<keyword evidence="1" id="KW-0413">Isomerase</keyword>
<evidence type="ECO:0000313" key="3">
    <source>
        <dbReference type="EMBL" id="OAD91064.1"/>
    </source>
</evidence>
<dbReference type="STRING" id="1385699.A7A78_04410"/>
<dbReference type="RefSeq" id="WP_068762154.1">
    <property type="nucleotide sequence ID" value="NZ_LXIE01000023.1"/>
</dbReference>
<evidence type="ECO:0000313" key="4">
    <source>
        <dbReference type="Proteomes" id="UP000077552"/>
    </source>
</evidence>
<sequence length="207" mass="23982">MKFIYIIIISFFSITSFGQTQKESKRALKKITFLHQLDSLKKAHPNWMIIQTTYSPDDSKTLNYDTNGLREIKNASQTITEKLLQKDSILEFRVSYIYLNGSKMPKNKIDSLRDEIKNKYTANVPFSELAKEYSDDPSAKNGGDLGWFPSGRMVASFESAIKAHKKDDLFFAEYVEGSREWYFVILKTHEDRKSEIITVGQIRNKKN</sequence>
<dbReference type="Gene3D" id="3.10.50.40">
    <property type="match status" value="1"/>
</dbReference>
<keyword evidence="1" id="KW-0697">Rotamase</keyword>